<dbReference type="CDD" id="cd00063">
    <property type="entry name" value="FN3"/>
    <property type="match status" value="3"/>
</dbReference>
<dbReference type="KEGG" id="harc:HARCEL1_02380"/>
<evidence type="ECO:0000313" key="4">
    <source>
        <dbReference type="Proteomes" id="UP000244727"/>
    </source>
</evidence>
<dbReference type="InterPro" id="IPR006311">
    <property type="entry name" value="TAT_signal"/>
</dbReference>
<dbReference type="InterPro" id="IPR050991">
    <property type="entry name" value="ECM_Regulatory_Proteins"/>
</dbReference>
<feature type="domain" description="Fibronectin type-III" evidence="2">
    <location>
        <begin position="40"/>
        <end position="124"/>
    </location>
</feature>
<organism evidence="3 4">
    <name type="scientific">Halococcoides cellulosivorans</name>
    <dbReference type="NCBI Taxonomy" id="1679096"/>
    <lineage>
        <taxon>Archaea</taxon>
        <taxon>Methanobacteriati</taxon>
        <taxon>Methanobacteriota</taxon>
        <taxon>Stenosarchaea group</taxon>
        <taxon>Halobacteria</taxon>
        <taxon>Halobacteriales</taxon>
        <taxon>Haloarculaceae</taxon>
        <taxon>Halococcoides</taxon>
    </lineage>
</organism>
<dbReference type="EMBL" id="CP028858">
    <property type="protein sequence ID" value="AWB26638.1"/>
    <property type="molecule type" value="Genomic_DNA"/>
</dbReference>
<dbReference type="InterPro" id="IPR036439">
    <property type="entry name" value="Dockerin_dom_sf"/>
</dbReference>
<protein>
    <recommendedName>
        <fullName evidence="2">Fibronectin type-III domain-containing protein</fullName>
    </recommendedName>
</protein>
<feature type="domain" description="Fibronectin type-III" evidence="2">
    <location>
        <begin position="220"/>
        <end position="327"/>
    </location>
</feature>
<gene>
    <name evidence="3" type="ORF">HARCEL1_02380</name>
</gene>
<dbReference type="PANTHER" id="PTHR46708:SF2">
    <property type="entry name" value="FIBRONECTIN TYPE-III DOMAIN-CONTAINING PROTEIN"/>
    <property type="match status" value="1"/>
</dbReference>
<dbReference type="PANTHER" id="PTHR46708">
    <property type="entry name" value="TENASCIN"/>
    <property type="match status" value="1"/>
</dbReference>
<keyword evidence="4" id="KW-1185">Reference proteome</keyword>
<dbReference type="SUPFAM" id="SSF63446">
    <property type="entry name" value="Type I dockerin domain"/>
    <property type="match status" value="1"/>
</dbReference>
<dbReference type="InterPro" id="IPR036116">
    <property type="entry name" value="FN3_sf"/>
</dbReference>
<dbReference type="PROSITE" id="PS50853">
    <property type="entry name" value="FN3"/>
    <property type="match status" value="3"/>
</dbReference>
<dbReference type="PROSITE" id="PS51318">
    <property type="entry name" value="TAT"/>
    <property type="match status" value="1"/>
</dbReference>
<dbReference type="GO" id="GO:0000272">
    <property type="term" value="P:polysaccharide catabolic process"/>
    <property type="evidence" value="ECO:0007669"/>
    <property type="project" value="InterPro"/>
</dbReference>
<accession>A0A2R4WYM9</accession>
<dbReference type="SUPFAM" id="SSF49265">
    <property type="entry name" value="Fibronectin type III"/>
    <property type="match status" value="2"/>
</dbReference>
<evidence type="ECO:0000256" key="1">
    <source>
        <dbReference type="ARBA" id="ARBA00022737"/>
    </source>
</evidence>
<keyword evidence="1" id="KW-0677">Repeat</keyword>
<dbReference type="InterPro" id="IPR003961">
    <property type="entry name" value="FN3_dom"/>
</dbReference>
<dbReference type="Gene3D" id="2.60.40.10">
    <property type="entry name" value="Immunoglobulins"/>
    <property type="match status" value="3"/>
</dbReference>
<dbReference type="AlphaFoldDB" id="A0A2R4WYM9"/>
<feature type="domain" description="Fibronectin type-III" evidence="2">
    <location>
        <begin position="128"/>
        <end position="218"/>
    </location>
</feature>
<dbReference type="InterPro" id="IPR018247">
    <property type="entry name" value="EF_Hand_1_Ca_BS"/>
</dbReference>
<dbReference type="Pfam" id="PF00041">
    <property type="entry name" value="fn3"/>
    <property type="match status" value="2"/>
</dbReference>
<evidence type="ECO:0000259" key="2">
    <source>
        <dbReference type="PROSITE" id="PS50853"/>
    </source>
</evidence>
<reference evidence="3 4" key="1">
    <citation type="submission" date="2018-04" db="EMBL/GenBank/DDBJ databases">
        <title>Halococcoides cellulosivorans gen. nov., sp. nov., an extremely halophilic cellulose-utilizing haloarchaeon from hypersaline lakes.</title>
        <authorList>
            <person name="Sorokin D.Y."/>
            <person name="Toshchakov S.V."/>
            <person name="Samarov N.I."/>
            <person name="Korzhenkov A."/>
            <person name="Kublanov I.V."/>
        </authorList>
    </citation>
    <scope>NUCLEOTIDE SEQUENCE [LARGE SCALE GENOMIC DNA]</scope>
    <source>
        <strain evidence="3 4">HArcel1</strain>
    </source>
</reference>
<name>A0A2R4WYM9_9EURY</name>
<dbReference type="InterPro" id="IPR013783">
    <property type="entry name" value="Ig-like_fold"/>
</dbReference>
<dbReference type="Proteomes" id="UP000244727">
    <property type="component" value="Chromosome"/>
</dbReference>
<sequence>MVGRPSGDRRQSRRRFLGTAAGVIGATTGLAVGAASAALPPFELQVREQDPTSVTIAWGDEDYDSGAESLVEVTWGETTYEQTTTGTSITLDRLPIAPETEYSVRVCKGMAVWSLPKTVTTGEASTLAPASVDVDTRTRTSLTLSWPAVEAATGYGVALAPIREGVVRPAVVRRECADTTTTLSELTPGRSYLAHVWSESAGGPGGTAAAVVQTAGDARAPRAPTVWVTDRTPDSITLAWPPAFDPGTAGVDRYRVEWQPLYPPPGTLVQPRRETVPADQRSVTIGVRPRDAADMDQGRAYSVSVSAIDANGNVSESTTQQVYAARDRPGDVSCALGRAPPPDIQAIAIREGPDGGVVHVRGRAAIPAARDLFVDAMSIETGPVGATLDTRPASHDLPAAEGYWLSAQFGSVPDAIEVTAPNGDDATASVSVEPEVETGVPVRVEPSADFVLAGEPIRATVRAVGLPASPVELTGTVDLSGSGAARIEAVESGADADELEVSIEADGQRASVELTVADAPNPADLLAIDLTGSDPGSVTVDCSVSTLTRTDDGTAIGPDSQPAVTRPATVRVAPVTTLTGDARPQDLDGDGRFEDITGNGRVDFPDVNALFGGSDRPLVSEQTHAFDFNDDGSVGIQDVLALFESV</sequence>
<dbReference type="PROSITE" id="PS00018">
    <property type="entry name" value="EF_HAND_1"/>
    <property type="match status" value="1"/>
</dbReference>
<dbReference type="SMART" id="SM00060">
    <property type="entry name" value="FN3"/>
    <property type="match status" value="3"/>
</dbReference>
<evidence type="ECO:0000313" key="3">
    <source>
        <dbReference type="EMBL" id="AWB26638.1"/>
    </source>
</evidence>
<proteinExistence type="predicted"/>